<accession>E9G1J6</accession>
<sequence length="161" mass="18379">MASSWHLKCSIPMARFKGRAQSISLPTGSSHRGGGASPQLDVIDIIRLESISCRLVKWEARIFVFVFQVELEMDPKSKPEIGLDVQWEKKIQMAEEKYDLVFTLRNKFAPDKQKEMRRQLMETPKHNLSEIWIVCLALALYCLSSGEHGILRGKLYTGGKK</sequence>
<proteinExistence type="predicted"/>
<gene>
    <name evidence="1" type="ORF">DAPPUDRAFT_97511</name>
</gene>
<reference evidence="1 2" key="1">
    <citation type="journal article" date="2011" name="Science">
        <title>The ecoresponsive genome of Daphnia pulex.</title>
        <authorList>
            <person name="Colbourne J.K."/>
            <person name="Pfrender M.E."/>
            <person name="Gilbert D."/>
            <person name="Thomas W.K."/>
            <person name="Tucker A."/>
            <person name="Oakley T.H."/>
            <person name="Tokishita S."/>
            <person name="Aerts A."/>
            <person name="Arnold G.J."/>
            <person name="Basu M.K."/>
            <person name="Bauer D.J."/>
            <person name="Caceres C.E."/>
            <person name="Carmel L."/>
            <person name="Casola C."/>
            <person name="Choi J.H."/>
            <person name="Detter J.C."/>
            <person name="Dong Q."/>
            <person name="Dusheyko S."/>
            <person name="Eads B.D."/>
            <person name="Frohlich T."/>
            <person name="Geiler-Samerotte K.A."/>
            <person name="Gerlach D."/>
            <person name="Hatcher P."/>
            <person name="Jogdeo S."/>
            <person name="Krijgsveld J."/>
            <person name="Kriventseva E.V."/>
            <person name="Kultz D."/>
            <person name="Laforsch C."/>
            <person name="Lindquist E."/>
            <person name="Lopez J."/>
            <person name="Manak J.R."/>
            <person name="Muller J."/>
            <person name="Pangilinan J."/>
            <person name="Patwardhan R.P."/>
            <person name="Pitluck S."/>
            <person name="Pritham E.J."/>
            <person name="Rechtsteiner A."/>
            <person name="Rho M."/>
            <person name="Rogozin I.B."/>
            <person name="Sakarya O."/>
            <person name="Salamov A."/>
            <person name="Schaack S."/>
            <person name="Shapiro H."/>
            <person name="Shiga Y."/>
            <person name="Skalitzky C."/>
            <person name="Smith Z."/>
            <person name="Souvorov A."/>
            <person name="Sung W."/>
            <person name="Tang Z."/>
            <person name="Tsuchiya D."/>
            <person name="Tu H."/>
            <person name="Vos H."/>
            <person name="Wang M."/>
            <person name="Wolf Y.I."/>
            <person name="Yamagata H."/>
            <person name="Yamada T."/>
            <person name="Ye Y."/>
            <person name="Shaw J.R."/>
            <person name="Andrews J."/>
            <person name="Crease T.J."/>
            <person name="Tang H."/>
            <person name="Lucas S.M."/>
            <person name="Robertson H.M."/>
            <person name="Bork P."/>
            <person name="Koonin E.V."/>
            <person name="Zdobnov E.M."/>
            <person name="Grigoriev I.V."/>
            <person name="Lynch M."/>
            <person name="Boore J.L."/>
        </authorList>
    </citation>
    <scope>NUCLEOTIDE SEQUENCE [LARGE SCALE GENOMIC DNA]</scope>
</reference>
<name>E9G1J6_DAPPU</name>
<dbReference type="EMBL" id="GL732529">
    <property type="protein sequence ID" value="EFX86801.1"/>
    <property type="molecule type" value="Genomic_DNA"/>
</dbReference>
<protein>
    <submittedName>
        <fullName evidence="1">Uncharacterized protein</fullName>
    </submittedName>
</protein>
<dbReference type="AlphaFoldDB" id="E9G1J6"/>
<evidence type="ECO:0000313" key="2">
    <source>
        <dbReference type="Proteomes" id="UP000000305"/>
    </source>
</evidence>
<organism evidence="1 2">
    <name type="scientific">Daphnia pulex</name>
    <name type="common">Water flea</name>
    <dbReference type="NCBI Taxonomy" id="6669"/>
    <lineage>
        <taxon>Eukaryota</taxon>
        <taxon>Metazoa</taxon>
        <taxon>Ecdysozoa</taxon>
        <taxon>Arthropoda</taxon>
        <taxon>Crustacea</taxon>
        <taxon>Branchiopoda</taxon>
        <taxon>Diplostraca</taxon>
        <taxon>Cladocera</taxon>
        <taxon>Anomopoda</taxon>
        <taxon>Daphniidae</taxon>
        <taxon>Daphnia</taxon>
    </lineage>
</organism>
<dbReference type="KEGG" id="dpx:DAPPUDRAFT_97511"/>
<dbReference type="Proteomes" id="UP000000305">
    <property type="component" value="Unassembled WGS sequence"/>
</dbReference>
<evidence type="ECO:0000313" key="1">
    <source>
        <dbReference type="EMBL" id="EFX86801.1"/>
    </source>
</evidence>
<dbReference type="HOGENOM" id="CLU_1645458_0_0_1"/>
<dbReference type="InParanoid" id="E9G1J6"/>
<keyword evidence="2" id="KW-1185">Reference proteome</keyword>